<name>A0A326U913_THEHA</name>
<evidence type="ECO:0000313" key="1">
    <source>
        <dbReference type="EMBL" id="PZW31136.1"/>
    </source>
</evidence>
<dbReference type="PANTHER" id="PTHR31891">
    <property type="entry name" value="FORMAMIDASE C869.04-RELATED"/>
    <property type="match status" value="1"/>
</dbReference>
<reference evidence="1 2" key="1">
    <citation type="submission" date="2018-06" db="EMBL/GenBank/DDBJ databases">
        <title>Genomic Encyclopedia of Archaeal and Bacterial Type Strains, Phase II (KMG-II): from individual species to whole genera.</title>
        <authorList>
            <person name="Goeker M."/>
        </authorList>
    </citation>
    <scope>NUCLEOTIDE SEQUENCE [LARGE SCALE GENOMIC DNA]</scope>
    <source>
        <strain evidence="1 2">ATCC BAA-1881</strain>
    </source>
</reference>
<dbReference type="AlphaFoldDB" id="A0A326U913"/>
<sequence>MIPDVKYHLHHTHNCWDQSIPPLVTVQSGDVVELETREASAGQLNPGSTSDALRSLDFSAVNPVTGPIAIDGAKPGDVVEVEILDVRPKDWGWTGVIPGFGLLADEYPEPYLKIWELNGDHAYFKPGIRIPLEPFCGMIGVAPAEPGALDMVPPRANGGNLDTRQLVKGSKVYLPVLYPGALLSLGDTHAAQGDGEVCGSAIEGPMVVKIRVNLLKDADLSSISYYTPGNQAPKQNQKGYYATTAYGPDLFEAVRQSIRGMIKHLTKNYDLTPHEAYALCSVAVDVRIGEVVNAPNWLVSAQLPLDIFEG</sequence>
<dbReference type="Pfam" id="PF03069">
    <property type="entry name" value="FmdA_AmdA"/>
    <property type="match status" value="2"/>
</dbReference>
<proteinExistence type="predicted"/>
<organism evidence="1 2">
    <name type="scientific">Thermosporothrix hazakensis</name>
    <dbReference type="NCBI Taxonomy" id="644383"/>
    <lineage>
        <taxon>Bacteria</taxon>
        <taxon>Bacillati</taxon>
        <taxon>Chloroflexota</taxon>
        <taxon>Ktedonobacteria</taxon>
        <taxon>Ktedonobacterales</taxon>
        <taxon>Thermosporotrichaceae</taxon>
        <taxon>Thermosporothrix</taxon>
    </lineage>
</organism>
<dbReference type="SUPFAM" id="SSF141130">
    <property type="entry name" value="Acetamidase/Formamidase-like"/>
    <property type="match status" value="1"/>
</dbReference>
<keyword evidence="2" id="KW-1185">Reference proteome</keyword>
<dbReference type="Gene3D" id="2.60.120.580">
    <property type="entry name" value="Acetamidase/Formamidase-like domains"/>
    <property type="match status" value="2"/>
</dbReference>
<dbReference type="RefSeq" id="WP_111321828.1">
    <property type="nucleotide sequence ID" value="NZ_BIFX01000003.1"/>
</dbReference>
<gene>
    <name evidence="1" type="ORF">EI42_02233</name>
</gene>
<protein>
    <submittedName>
        <fullName evidence="1">Acetamidase/formamidase</fullName>
    </submittedName>
</protein>
<dbReference type="PANTHER" id="PTHR31891:SF1">
    <property type="entry name" value="FORMAMIDASE C869.04-RELATED"/>
    <property type="match status" value="1"/>
</dbReference>
<comment type="caution">
    <text evidence="1">The sequence shown here is derived from an EMBL/GenBank/DDBJ whole genome shotgun (WGS) entry which is preliminary data.</text>
</comment>
<dbReference type="OrthoDB" id="9811740at2"/>
<dbReference type="EMBL" id="QKUF01000006">
    <property type="protein sequence ID" value="PZW31136.1"/>
    <property type="molecule type" value="Genomic_DNA"/>
</dbReference>
<dbReference type="Proteomes" id="UP000248806">
    <property type="component" value="Unassembled WGS sequence"/>
</dbReference>
<evidence type="ECO:0000313" key="2">
    <source>
        <dbReference type="Proteomes" id="UP000248806"/>
    </source>
</evidence>
<dbReference type="InterPro" id="IPR004304">
    <property type="entry name" value="FmdA_AmdA"/>
</dbReference>
<dbReference type="Gene3D" id="3.10.28.20">
    <property type="entry name" value="Acetamidase/Formamidase-like domains"/>
    <property type="match status" value="1"/>
</dbReference>
<dbReference type="GO" id="GO:0016811">
    <property type="term" value="F:hydrolase activity, acting on carbon-nitrogen (but not peptide) bonds, in linear amides"/>
    <property type="evidence" value="ECO:0007669"/>
    <property type="project" value="InterPro"/>
</dbReference>
<accession>A0A326U913</accession>